<evidence type="ECO:0000259" key="1">
    <source>
        <dbReference type="PROSITE" id="PS50851"/>
    </source>
</evidence>
<dbReference type="Pfam" id="PF01584">
    <property type="entry name" value="CheW"/>
    <property type="match status" value="1"/>
</dbReference>
<organism evidence="2 3">
    <name type="scientific">Pseudogemmobacter faecipullorum</name>
    <dbReference type="NCBI Taxonomy" id="2755041"/>
    <lineage>
        <taxon>Bacteria</taxon>
        <taxon>Pseudomonadati</taxon>
        <taxon>Pseudomonadota</taxon>
        <taxon>Alphaproteobacteria</taxon>
        <taxon>Rhodobacterales</taxon>
        <taxon>Paracoccaceae</taxon>
        <taxon>Pseudogemmobacter</taxon>
    </lineage>
</organism>
<dbReference type="InterPro" id="IPR002545">
    <property type="entry name" value="CheW-lke_dom"/>
</dbReference>
<dbReference type="RefSeq" id="WP_226935164.1">
    <property type="nucleotide sequence ID" value="NZ_JACDXX010000007.1"/>
</dbReference>
<name>A0ABS8CM66_9RHOB</name>
<dbReference type="InterPro" id="IPR036061">
    <property type="entry name" value="CheW-like_dom_sf"/>
</dbReference>
<gene>
    <name evidence="2" type="ORF">H0485_09660</name>
</gene>
<dbReference type="EMBL" id="JACDXX010000007">
    <property type="protein sequence ID" value="MCB5410263.1"/>
    <property type="molecule type" value="Genomic_DNA"/>
</dbReference>
<keyword evidence="3" id="KW-1185">Reference proteome</keyword>
<evidence type="ECO:0000313" key="3">
    <source>
        <dbReference type="Proteomes" id="UP001198571"/>
    </source>
</evidence>
<accession>A0ABS8CM66</accession>
<dbReference type="PROSITE" id="PS50851">
    <property type="entry name" value="CHEW"/>
    <property type="match status" value="1"/>
</dbReference>
<reference evidence="2 3" key="1">
    <citation type="submission" date="2020-07" db="EMBL/GenBank/DDBJ databases">
        <title>Pseudogemmobacter sp. nov., isolated from poultry manure in Taiwan.</title>
        <authorList>
            <person name="Lin S.-Y."/>
            <person name="Tang Y.-S."/>
            <person name="Young C.-C."/>
        </authorList>
    </citation>
    <scope>NUCLEOTIDE SEQUENCE [LARGE SCALE GENOMIC DNA]</scope>
    <source>
        <strain evidence="2 3">CC-YST710</strain>
    </source>
</reference>
<evidence type="ECO:0000313" key="2">
    <source>
        <dbReference type="EMBL" id="MCB5410263.1"/>
    </source>
</evidence>
<sequence>MPPTDAESRSDAEFVTFFAGGQSFSLDITHVREIRRWSTVTPLPHTPKEVLGVMNLRGSVIPIYDLSARFGLGATVENARNVVVVATIENQTVGLLVEAVSEILSVSKEVIQEMPDVRSDPGRASITGIIRIEEGMTRVIDLAAVIRSCGRQAA</sequence>
<dbReference type="InterPro" id="IPR039315">
    <property type="entry name" value="CheW"/>
</dbReference>
<feature type="domain" description="CheW-like" evidence="1">
    <location>
        <begin position="11"/>
        <end position="151"/>
    </location>
</feature>
<dbReference type="CDD" id="cd00732">
    <property type="entry name" value="CheW"/>
    <property type="match status" value="1"/>
</dbReference>
<comment type="caution">
    <text evidence="2">The sequence shown here is derived from an EMBL/GenBank/DDBJ whole genome shotgun (WGS) entry which is preliminary data.</text>
</comment>
<dbReference type="Gene3D" id="2.30.30.40">
    <property type="entry name" value="SH3 Domains"/>
    <property type="match status" value="1"/>
</dbReference>
<dbReference type="PANTHER" id="PTHR22617:SF23">
    <property type="entry name" value="CHEMOTAXIS PROTEIN CHEW"/>
    <property type="match status" value="1"/>
</dbReference>
<dbReference type="SMART" id="SM00260">
    <property type="entry name" value="CheW"/>
    <property type="match status" value="1"/>
</dbReference>
<dbReference type="Gene3D" id="2.40.50.180">
    <property type="entry name" value="CheA-289, Domain 4"/>
    <property type="match status" value="1"/>
</dbReference>
<protein>
    <submittedName>
        <fullName evidence="2">Chemotaxis protein CheW</fullName>
    </submittedName>
</protein>
<proteinExistence type="predicted"/>
<dbReference type="SUPFAM" id="SSF50341">
    <property type="entry name" value="CheW-like"/>
    <property type="match status" value="1"/>
</dbReference>
<dbReference type="Proteomes" id="UP001198571">
    <property type="component" value="Unassembled WGS sequence"/>
</dbReference>
<dbReference type="PANTHER" id="PTHR22617">
    <property type="entry name" value="CHEMOTAXIS SENSOR HISTIDINE KINASE-RELATED"/>
    <property type="match status" value="1"/>
</dbReference>